<comment type="caution">
    <text evidence="7">The sequence shown here is derived from an EMBL/GenBank/DDBJ whole genome shotgun (WGS) entry which is preliminary data.</text>
</comment>
<comment type="similarity">
    <text evidence="2">Belongs to the THOC7 family.</text>
</comment>
<gene>
    <name evidence="7" type="ORF">LTR78_005529</name>
</gene>
<dbReference type="GO" id="GO:0000445">
    <property type="term" value="C:THO complex part of transcription export complex"/>
    <property type="evidence" value="ECO:0007669"/>
    <property type="project" value="InterPro"/>
</dbReference>
<evidence type="ECO:0000313" key="7">
    <source>
        <dbReference type="EMBL" id="KAK3674443.1"/>
    </source>
</evidence>
<dbReference type="EMBL" id="JAUTXT010000019">
    <property type="protein sequence ID" value="KAK3674443.1"/>
    <property type="molecule type" value="Genomic_DNA"/>
</dbReference>
<sequence>MATEHNYHYGVLPEQSQEDALHATRLLAVEERPFFRVQRALLGKDSLLRKLPQQRQLPSPPPEGEDMRVAPPAADPAADPFVRQKFREEVLFDFAALESSILRIQLIHSSNRRERERYAAEKLKITEEAQAVRENTVDLRMELEEAQKVRQRRKGYDALAAKVLDDKKIMSREACSSEIKALEKEIEELEHEGGEVEGLWAGRRTQFDRLVTEGEAMMRLVKGVKDEPEKMDGEEDENMEDEDGDAEGDDATRGESSRLGTPAPDGRTPLRADGGQTPMPVTETGDDTSVRPINRFLEVEGATRPGSCAASPARQGGAAAGGDVDMAEILNDNGEPPPQGSAGLEASVNQVVEPVEDVKMTMDET</sequence>
<organism evidence="7 8">
    <name type="scientific">Recurvomyces mirabilis</name>
    <dbReference type="NCBI Taxonomy" id="574656"/>
    <lineage>
        <taxon>Eukaryota</taxon>
        <taxon>Fungi</taxon>
        <taxon>Dikarya</taxon>
        <taxon>Ascomycota</taxon>
        <taxon>Pezizomycotina</taxon>
        <taxon>Dothideomycetes</taxon>
        <taxon>Dothideomycetidae</taxon>
        <taxon>Mycosphaerellales</taxon>
        <taxon>Teratosphaeriaceae</taxon>
        <taxon>Recurvomyces</taxon>
    </lineage>
</organism>
<evidence type="ECO:0000256" key="1">
    <source>
        <dbReference type="ARBA" id="ARBA00004123"/>
    </source>
</evidence>
<feature type="compositionally biased region" description="Acidic residues" evidence="6">
    <location>
        <begin position="232"/>
        <end position="249"/>
    </location>
</feature>
<dbReference type="GO" id="GO:0006406">
    <property type="term" value="P:mRNA export from nucleus"/>
    <property type="evidence" value="ECO:0007669"/>
    <property type="project" value="TreeGrafter"/>
</dbReference>
<keyword evidence="8" id="KW-1185">Reference proteome</keyword>
<protein>
    <recommendedName>
        <fullName evidence="9">Tho complex subunit 7</fullName>
    </recommendedName>
</protein>
<evidence type="ECO:0000313" key="8">
    <source>
        <dbReference type="Proteomes" id="UP001274830"/>
    </source>
</evidence>
<accession>A0AAE1C189</accession>
<reference evidence="7" key="1">
    <citation type="submission" date="2023-07" db="EMBL/GenBank/DDBJ databases">
        <title>Black Yeasts Isolated from many extreme environments.</title>
        <authorList>
            <person name="Coleine C."/>
            <person name="Stajich J.E."/>
            <person name="Selbmann L."/>
        </authorList>
    </citation>
    <scope>NUCLEOTIDE SEQUENCE</scope>
    <source>
        <strain evidence="7">CCFEE 5485</strain>
    </source>
</reference>
<feature type="coiled-coil region" evidence="5">
    <location>
        <begin position="115"/>
        <end position="199"/>
    </location>
</feature>
<name>A0AAE1C189_9PEZI</name>
<keyword evidence="4" id="KW-0539">Nucleus</keyword>
<keyword evidence="3 5" id="KW-0175">Coiled coil</keyword>
<feature type="compositionally biased region" description="Basic and acidic residues" evidence="6">
    <location>
        <begin position="356"/>
        <end position="365"/>
    </location>
</feature>
<evidence type="ECO:0008006" key="9">
    <source>
        <dbReference type="Google" id="ProtNLM"/>
    </source>
</evidence>
<evidence type="ECO:0000256" key="3">
    <source>
        <dbReference type="ARBA" id="ARBA00023054"/>
    </source>
</evidence>
<evidence type="ECO:0000256" key="6">
    <source>
        <dbReference type="SAM" id="MobiDB-lite"/>
    </source>
</evidence>
<evidence type="ECO:0000256" key="4">
    <source>
        <dbReference type="ARBA" id="ARBA00023242"/>
    </source>
</evidence>
<dbReference type="GO" id="GO:0006397">
    <property type="term" value="P:mRNA processing"/>
    <property type="evidence" value="ECO:0007669"/>
    <property type="project" value="InterPro"/>
</dbReference>
<dbReference type="PANTHER" id="PTHR23405:SF5">
    <property type="entry name" value="THO COMPLEX SUBUNIT 7 HOMOLOG"/>
    <property type="match status" value="1"/>
</dbReference>
<dbReference type="InterPro" id="IPR008501">
    <property type="entry name" value="THOC7/Mft1"/>
</dbReference>
<comment type="subcellular location">
    <subcellularLocation>
        <location evidence="1">Nucleus</location>
    </subcellularLocation>
</comment>
<dbReference type="Proteomes" id="UP001274830">
    <property type="component" value="Unassembled WGS sequence"/>
</dbReference>
<feature type="region of interest" description="Disordered" evidence="6">
    <location>
        <begin position="50"/>
        <end position="76"/>
    </location>
</feature>
<dbReference type="AlphaFoldDB" id="A0AAE1C189"/>
<dbReference type="Pfam" id="PF05615">
    <property type="entry name" value="THOC7"/>
    <property type="match status" value="1"/>
</dbReference>
<evidence type="ECO:0000256" key="2">
    <source>
        <dbReference type="ARBA" id="ARBA00006482"/>
    </source>
</evidence>
<evidence type="ECO:0000256" key="5">
    <source>
        <dbReference type="SAM" id="Coils"/>
    </source>
</evidence>
<proteinExistence type="inferred from homology"/>
<dbReference type="PANTHER" id="PTHR23405">
    <property type="entry name" value="MAINTENANCE OF KILLER 16 MAK16 PROTEIN-RELATED"/>
    <property type="match status" value="1"/>
</dbReference>
<feature type="region of interest" description="Disordered" evidence="6">
    <location>
        <begin position="220"/>
        <end position="365"/>
    </location>
</feature>